<dbReference type="Proteomes" id="UP001596317">
    <property type="component" value="Unassembled WGS sequence"/>
</dbReference>
<accession>A0ABW1ZRU6</accession>
<name>A0ABW1ZRU6_9DEIO</name>
<gene>
    <name evidence="1" type="ORF">ACFP90_27145</name>
</gene>
<reference evidence="2" key="1">
    <citation type="journal article" date="2019" name="Int. J. Syst. Evol. Microbiol.">
        <title>The Global Catalogue of Microorganisms (GCM) 10K type strain sequencing project: providing services to taxonomists for standard genome sequencing and annotation.</title>
        <authorList>
            <consortium name="The Broad Institute Genomics Platform"/>
            <consortium name="The Broad Institute Genome Sequencing Center for Infectious Disease"/>
            <person name="Wu L."/>
            <person name="Ma J."/>
        </authorList>
    </citation>
    <scope>NUCLEOTIDE SEQUENCE [LARGE SCALE GENOMIC DNA]</scope>
    <source>
        <strain evidence="2">CCUG 63830</strain>
    </source>
</reference>
<evidence type="ECO:0000313" key="2">
    <source>
        <dbReference type="Proteomes" id="UP001596317"/>
    </source>
</evidence>
<organism evidence="1 2">
    <name type="scientific">Deinococcus multiflagellatus</name>
    <dbReference type="NCBI Taxonomy" id="1656887"/>
    <lineage>
        <taxon>Bacteria</taxon>
        <taxon>Thermotogati</taxon>
        <taxon>Deinococcota</taxon>
        <taxon>Deinococci</taxon>
        <taxon>Deinococcales</taxon>
        <taxon>Deinococcaceae</taxon>
        <taxon>Deinococcus</taxon>
    </lineage>
</organism>
<comment type="caution">
    <text evidence="1">The sequence shown here is derived from an EMBL/GenBank/DDBJ whole genome shotgun (WGS) entry which is preliminary data.</text>
</comment>
<proteinExistence type="predicted"/>
<keyword evidence="2" id="KW-1185">Reference proteome</keyword>
<dbReference type="RefSeq" id="WP_380059324.1">
    <property type="nucleotide sequence ID" value="NZ_JBHSWB010000004.1"/>
</dbReference>
<protein>
    <submittedName>
        <fullName evidence="1">Uncharacterized protein</fullName>
    </submittedName>
</protein>
<sequence>MHFNALLHTLEQHVGALTTPRRPHDTTLAQYDLQRAANLVTAVRVIQPIVEWDAI</sequence>
<evidence type="ECO:0000313" key="1">
    <source>
        <dbReference type="EMBL" id="MFC6663691.1"/>
    </source>
</evidence>
<dbReference type="EMBL" id="JBHSWB010000004">
    <property type="protein sequence ID" value="MFC6663691.1"/>
    <property type="molecule type" value="Genomic_DNA"/>
</dbReference>